<name>A0A1G4GZB7_PLAVI</name>
<evidence type="ECO:0000256" key="1">
    <source>
        <dbReference type="SAM" id="MobiDB-lite"/>
    </source>
</evidence>
<dbReference type="Proteomes" id="UP000196402">
    <property type="component" value="Chromosome 11"/>
</dbReference>
<dbReference type="AlphaFoldDB" id="A0A1G4GZB7"/>
<reference evidence="2 3" key="1">
    <citation type="submission" date="2016-07" db="EMBL/GenBank/DDBJ databases">
        <authorList>
            <consortium name="Pathogen Informatics"/>
        </authorList>
    </citation>
    <scope>NUCLEOTIDE SEQUENCE [LARGE SCALE GENOMIC DNA]</scope>
</reference>
<dbReference type="VEuPathDB" id="PlasmoDB:PVPAM_030005700"/>
<feature type="compositionally biased region" description="Polar residues" evidence="1">
    <location>
        <begin position="375"/>
        <end position="391"/>
    </location>
</feature>
<organism evidence="2 3">
    <name type="scientific">Plasmodium vivax</name>
    <name type="common">malaria parasite P. vivax</name>
    <dbReference type="NCBI Taxonomy" id="5855"/>
    <lineage>
        <taxon>Eukaryota</taxon>
        <taxon>Sar</taxon>
        <taxon>Alveolata</taxon>
        <taxon>Apicomplexa</taxon>
        <taxon>Aconoidasida</taxon>
        <taxon>Haemosporida</taxon>
        <taxon>Plasmodiidae</taxon>
        <taxon>Plasmodium</taxon>
        <taxon>Plasmodium (Plasmodium)</taxon>
    </lineage>
</organism>
<dbReference type="Pfam" id="PF05795">
    <property type="entry name" value="Plasmodium_Vir"/>
    <property type="match status" value="1"/>
</dbReference>
<dbReference type="VEuPathDB" id="PlasmoDB:PVW1_110006400"/>
<protein>
    <submittedName>
        <fullName evidence="2">VIR protein</fullName>
    </submittedName>
</protein>
<sequence>MEDIDENYLDSILKDSDSQKIYNEFKTTVESSEYKKHCDAIFNSPNDNKKLKELCYKHERNLKELAKIKDVVQRRDRCYHSMCWIFDEIGKMITSKFNNINKLDILDKFRNVEERIVKDTKNTFMCPSYFSHHDLEERKKVKYLHDYIKNYEQIITNIRSDSSKCETHRKYVQFINTLYKKHKEECCSNWNTECHKYFSCDPFYDPNKLLFELGSCENGKFNRMSSAEAKSGSTDSTEAFNMEIKNVRCVAHKYKDYGFLSCFDSPTIHNVTIKGNEKVTWKTEPGKYIPSRSRGLEFYTRSSMGIPTKLYPIEKDKGKKNYLMKTTDVILGMKNSKCNITREDKENGIVVLNCKDNSSTQSVNKVDGQEGARTEVSTGMSTEGEINQSEETPIPKGLKDSTGEACSTDILGFCVDRNITHKNKVMEEEMDYIGSNVENENFYDSNTSYFNNYETENNISNSLYTKIGLVSALVLGSFLVFFMYYKYTPVGLCIGRKKVKKRTNNYNYQEEFERELSKHRAGDRNINAQKKRVRIAYNPV</sequence>
<dbReference type="VEuPathDB" id="PlasmoDB:PVP01_1101000"/>
<gene>
    <name evidence="2" type="ORF">PVT01_110005500</name>
</gene>
<dbReference type="VEuPathDB" id="PlasmoDB:PVX_115490"/>
<evidence type="ECO:0000313" key="3">
    <source>
        <dbReference type="Proteomes" id="UP000196402"/>
    </source>
</evidence>
<proteinExistence type="predicted"/>
<dbReference type="EMBL" id="LT615249">
    <property type="protein sequence ID" value="SCO67919.1"/>
    <property type="molecule type" value="Genomic_DNA"/>
</dbReference>
<evidence type="ECO:0000313" key="2">
    <source>
        <dbReference type="EMBL" id="SCO67919.1"/>
    </source>
</evidence>
<accession>A0A1G4GZB7</accession>
<dbReference type="InterPro" id="IPR008780">
    <property type="entry name" value="Plasmodium_Vir"/>
</dbReference>
<feature type="region of interest" description="Disordered" evidence="1">
    <location>
        <begin position="360"/>
        <end position="401"/>
    </location>
</feature>